<dbReference type="Pfam" id="PF00172">
    <property type="entry name" value="Zn_clus"/>
    <property type="match status" value="1"/>
</dbReference>
<dbReference type="GO" id="GO:0000981">
    <property type="term" value="F:DNA-binding transcription factor activity, RNA polymerase II-specific"/>
    <property type="evidence" value="ECO:0007669"/>
    <property type="project" value="InterPro"/>
</dbReference>
<dbReference type="EMBL" id="JAPDFR010000004">
    <property type="protein sequence ID" value="KAK0387481.1"/>
    <property type="molecule type" value="Genomic_DNA"/>
</dbReference>
<dbReference type="PROSITE" id="PS00463">
    <property type="entry name" value="ZN2_CY6_FUNGAL_1"/>
    <property type="match status" value="1"/>
</dbReference>
<dbReference type="InterPro" id="IPR001138">
    <property type="entry name" value="Zn2Cys6_DnaBD"/>
</dbReference>
<dbReference type="SUPFAM" id="SSF57701">
    <property type="entry name" value="Zn2/Cys6 DNA-binding domain"/>
    <property type="match status" value="1"/>
</dbReference>
<dbReference type="PROSITE" id="PS50048">
    <property type="entry name" value="ZN2_CY6_FUNGAL_2"/>
    <property type="match status" value="1"/>
</dbReference>
<feature type="compositionally biased region" description="Low complexity" evidence="2">
    <location>
        <begin position="467"/>
        <end position="481"/>
    </location>
</feature>
<evidence type="ECO:0000259" key="3">
    <source>
        <dbReference type="PROSITE" id="PS50048"/>
    </source>
</evidence>
<evidence type="ECO:0000256" key="2">
    <source>
        <dbReference type="SAM" id="MobiDB-lite"/>
    </source>
</evidence>
<organism evidence="4 5">
    <name type="scientific">Sarocladium strictum</name>
    <name type="common">Black bundle disease fungus</name>
    <name type="synonym">Acremonium strictum</name>
    <dbReference type="NCBI Taxonomy" id="5046"/>
    <lineage>
        <taxon>Eukaryota</taxon>
        <taxon>Fungi</taxon>
        <taxon>Dikarya</taxon>
        <taxon>Ascomycota</taxon>
        <taxon>Pezizomycotina</taxon>
        <taxon>Sordariomycetes</taxon>
        <taxon>Hypocreomycetidae</taxon>
        <taxon>Hypocreales</taxon>
        <taxon>Sarocladiaceae</taxon>
        <taxon>Sarocladium</taxon>
    </lineage>
</organism>
<dbReference type="GO" id="GO:0008270">
    <property type="term" value="F:zinc ion binding"/>
    <property type="evidence" value="ECO:0007669"/>
    <property type="project" value="InterPro"/>
</dbReference>
<feature type="region of interest" description="Disordered" evidence="2">
    <location>
        <begin position="302"/>
        <end position="417"/>
    </location>
</feature>
<dbReference type="AlphaFoldDB" id="A0AA39L7K1"/>
<name>A0AA39L7K1_SARSR</name>
<keyword evidence="1" id="KW-0539">Nucleus</keyword>
<reference evidence="4" key="1">
    <citation type="submission" date="2022-10" db="EMBL/GenBank/DDBJ databases">
        <title>Determination and structural analysis of whole genome sequence of Sarocladium strictum F4-1.</title>
        <authorList>
            <person name="Hu L."/>
            <person name="Jiang Y."/>
        </authorList>
    </citation>
    <scope>NUCLEOTIDE SEQUENCE</scope>
    <source>
        <strain evidence="4">F4-1</strain>
    </source>
</reference>
<evidence type="ECO:0000313" key="5">
    <source>
        <dbReference type="Proteomes" id="UP001175261"/>
    </source>
</evidence>
<dbReference type="InterPro" id="IPR036864">
    <property type="entry name" value="Zn2-C6_fun-type_DNA-bd_sf"/>
</dbReference>
<keyword evidence="5" id="KW-1185">Reference proteome</keyword>
<feature type="compositionally biased region" description="Low complexity" evidence="2">
    <location>
        <begin position="354"/>
        <end position="371"/>
    </location>
</feature>
<feature type="compositionally biased region" description="Polar residues" evidence="2">
    <location>
        <begin position="377"/>
        <end position="391"/>
    </location>
</feature>
<comment type="caution">
    <text evidence="4">The sequence shown here is derived from an EMBL/GenBank/DDBJ whole genome shotgun (WGS) entry which is preliminary data.</text>
</comment>
<feature type="domain" description="Zn(2)-C6 fungal-type" evidence="3">
    <location>
        <begin position="68"/>
        <end position="102"/>
    </location>
</feature>
<evidence type="ECO:0000256" key="1">
    <source>
        <dbReference type="ARBA" id="ARBA00023242"/>
    </source>
</evidence>
<protein>
    <recommendedName>
        <fullName evidence="3">Zn(2)-C6 fungal-type domain-containing protein</fullName>
    </recommendedName>
</protein>
<proteinExistence type="predicted"/>
<evidence type="ECO:0000313" key="4">
    <source>
        <dbReference type="EMBL" id="KAK0387481.1"/>
    </source>
</evidence>
<dbReference type="SMART" id="SM00066">
    <property type="entry name" value="GAL4"/>
    <property type="match status" value="1"/>
</dbReference>
<feature type="compositionally biased region" description="Low complexity" evidence="2">
    <location>
        <begin position="315"/>
        <end position="327"/>
    </location>
</feature>
<dbReference type="Gene3D" id="4.10.240.10">
    <property type="entry name" value="Zn(2)-C6 fungal-type DNA-binding domain"/>
    <property type="match status" value="1"/>
</dbReference>
<sequence length="481" mass="52280">MVLSDPAFFGNSHLAFNGIHCPYNLGLRTNPYANTLYEKSQAVMNMTALNDDRAQGESTGPRKRIAMACGRCRKRKIRCSGDKGDGQPCTNCTNSNHLPCQFLRVNSCETHYRADFDYNIELSRTAQARPSVAPLTSQVDREHPATFGPGHFNPYRTEPQPHSNHNSIRIWHPETEQGTPSLEYNLSPNTPNTRLEQSHSPLEYNLSPNTVNTRVEQSHSPLDCNLLPNTPSNHTASPDAFLIPFRTSQDHQPRSQEPTVYLSNAAFATGAYSYGTSPHLSTLAFRPAPVVSIAGPSGPGTFPILNAMPQGMHQPGSSPRPISSSDSASERRQLQSPSPAYRAVSVSPGTENTSQRSPRSRPSPSSMLESSNAYGLFSSSPNSGSIDSTGPNVDEVKLDGDGPHAVTPQGEGRPQQMPELHYRYTDTTQYRNPSSPHVAGIIHITPTLSSQVAVGVSRSNPGNVHPSGRSTSTRTPSASRY</sequence>
<feature type="region of interest" description="Disordered" evidence="2">
    <location>
        <begin position="456"/>
        <end position="481"/>
    </location>
</feature>
<gene>
    <name evidence="4" type="ORF">NLU13_5793</name>
</gene>
<accession>A0AA39L7K1</accession>
<dbReference type="Proteomes" id="UP001175261">
    <property type="component" value="Unassembled WGS sequence"/>
</dbReference>
<dbReference type="CDD" id="cd00067">
    <property type="entry name" value="GAL4"/>
    <property type="match status" value="1"/>
</dbReference>